<dbReference type="NCBIfam" id="TIGR00126">
    <property type="entry name" value="deoC"/>
    <property type="match status" value="1"/>
</dbReference>
<keyword evidence="3 6" id="KW-0456">Lyase</keyword>
<dbReference type="PANTHER" id="PTHR10889:SF1">
    <property type="entry name" value="DEOXYRIBOSE-PHOSPHATE ALDOLASE"/>
    <property type="match status" value="1"/>
</dbReference>
<dbReference type="InterPro" id="IPR011343">
    <property type="entry name" value="DeoC"/>
</dbReference>
<evidence type="ECO:0000256" key="4">
    <source>
        <dbReference type="ARBA" id="ARBA00023270"/>
    </source>
</evidence>
<protein>
    <recommendedName>
        <fullName evidence="6">Deoxyribose-phosphate aldolase</fullName>
        <shortName evidence="6">DERA</shortName>
        <ecNumber evidence="6">4.1.2.4</ecNumber>
    </recommendedName>
    <alternativeName>
        <fullName evidence="6">2-deoxy-D-ribose 5-phosphate aldolase</fullName>
    </alternativeName>
    <alternativeName>
        <fullName evidence="6">Phosphodeoxyriboaldolase</fullName>
        <shortName evidence="6">Deoxyriboaldolase</shortName>
    </alternativeName>
</protein>
<dbReference type="InterPro" id="IPR028581">
    <property type="entry name" value="DeoC_typeI"/>
</dbReference>
<organism evidence="7 8">
    <name type="scientific">Paenibacillus planticolens</name>
    <dbReference type="NCBI Taxonomy" id="2654976"/>
    <lineage>
        <taxon>Bacteria</taxon>
        <taxon>Bacillati</taxon>
        <taxon>Bacillota</taxon>
        <taxon>Bacilli</taxon>
        <taxon>Bacillales</taxon>
        <taxon>Paenibacillaceae</taxon>
        <taxon>Paenibacillus</taxon>
    </lineage>
</organism>
<evidence type="ECO:0000256" key="2">
    <source>
        <dbReference type="ARBA" id="ARBA00022490"/>
    </source>
</evidence>
<dbReference type="GO" id="GO:0004139">
    <property type="term" value="F:deoxyribose-phosphate aldolase activity"/>
    <property type="evidence" value="ECO:0007669"/>
    <property type="project" value="UniProtKB-EC"/>
</dbReference>
<proteinExistence type="inferred from homology"/>
<evidence type="ECO:0000256" key="3">
    <source>
        <dbReference type="ARBA" id="ARBA00023239"/>
    </source>
</evidence>
<comment type="pathway">
    <text evidence="6">Carbohydrate degradation; 2-deoxy-D-ribose 1-phosphate degradation; D-glyceraldehyde 3-phosphate and acetaldehyde from 2-deoxy-alpha-D-ribose 1-phosphate: step 2/2.</text>
</comment>
<gene>
    <name evidence="6 7" type="primary">deoC</name>
    <name evidence="7" type="ORF">GC097_07425</name>
</gene>
<keyword evidence="4 6" id="KW-0704">Schiff base</keyword>
<comment type="caution">
    <text evidence="7">The sequence shown here is derived from an EMBL/GenBank/DDBJ whole genome shotgun (WGS) entry which is preliminary data.</text>
</comment>
<comment type="subcellular location">
    <subcellularLocation>
        <location evidence="6">Cytoplasm</location>
    </subcellularLocation>
</comment>
<evidence type="ECO:0000256" key="1">
    <source>
        <dbReference type="ARBA" id="ARBA00010936"/>
    </source>
</evidence>
<keyword evidence="8" id="KW-1185">Reference proteome</keyword>
<evidence type="ECO:0000313" key="7">
    <source>
        <dbReference type="EMBL" id="NOU99842.1"/>
    </source>
</evidence>
<accession>A0ABX1ZK41</accession>
<dbReference type="SUPFAM" id="SSF51569">
    <property type="entry name" value="Aldolase"/>
    <property type="match status" value="1"/>
</dbReference>
<dbReference type="CDD" id="cd00959">
    <property type="entry name" value="DeoC"/>
    <property type="match status" value="1"/>
</dbReference>
<comment type="similarity">
    <text evidence="1 6">Belongs to the DeoC/FbaB aldolase family. DeoC type 1 subfamily.</text>
</comment>
<dbReference type="InterPro" id="IPR002915">
    <property type="entry name" value="DeoC/FbaB/LacD_aldolase"/>
</dbReference>
<keyword evidence="2 6" id="KW-0963">Cytoplasm</keyword>
<dbReference type="HAMAP" id="MF_00114">
    <property type="entry name" value="DeoC_type1"/>
    <property type="match status" value="1"/>
</dbReference>
<dbReference type="EC" id="4.1.2.4" evidence="6"/>
<comment type="function">
    <text evidence="6">Catalyzes a reversible aldol reaction between acetaldehyde and D-glyceraldehyde 3-phosphate to generate 2-deoxy-D-ribose 5-phosphate.</text>
</comment>
<name>A0ABX1ZK41_9BACL</name>
<dbReference type="InterPro" id="IPR013785">
    <property type="entry name" value="Aldolase_TIM"/>
</dbReference>
<reference evidence="7 8" key="1">
    <citation type="submission" date="2019-10" db="EMBL/GenBank/DDBJ databases">
        <title>Description of Paenibacillus pedi sp. nov.</title>
        <authorList>
            <person name="Carlier A."/>
            <person name="Qi S."/>
        </authorList>
    </citation>
    <scope>NUCLEOTIDE SEQUENCE [LARGE SCALE GENOMIC DNA]</scope>
    <source>
        <strain evidence="7 8">LMG 31457</strain>
    </source>
</reference>
<feature type="active site" description="Schiff-base intermediate with acetaldehyde" evidence="6">
    <location>
        <position position="210"/>
    </location>
</feature>
<feature type="active site" description="Proton donor/acceptor" evidence="6">
    <location>
        <position position="239"/>
    </location>
</feature>
<feature type="active site" description="Proton donor/acceptor" evidence="6">
    <location>
        <position position="147"/>
    </location>
</feature>
<evidence type="ECO:0000256" key="5">
    <source>
        <dbReference type="ARBA" id="ARBA00048791"/>
    </source>
</evidence>
<dbReference type="Gene3D" id="3.20.20.70">
    <property type="entry name" value="Aldolase class I"/>
    <property type="match status" value="1"/>
</dbReference>
<dbReference type="EMBL" id="WHNZ01000015">
    <property type="protein sequence ID" value="NOU99842.1"/>
    <property type="molecule type" value="Genomic_DNA"/>
</dbReference>
<dbReference type="Pfam" id="PF01791">
    <property type="entry name" value="DeoC"/>
    <property type="match status" value="1"/>
</dbReference>
<dbReference type="PANTHER" id="PTHR10889">
    <property type="entry name" value="DEOXYRIBOSE-PHOSPHATE ALDOLASE"/>
    <property type="match status" value="1"/>
</dbReference>
<sequence>MKRRRTIVEVEKLIEQITQKVLAQVSNQQITKETVGVKVAEGTRSGSSFSQKAPFITGPEIARKIDHTLLKPDATKDEIIKVCSEAKQYNFATVCINPYWVPLAAKELAGSKVGITTVVGFPLGATTTFSKMAETRDAIANGATEIDMVMNIGALKSGDLNTVKKDIEGVVLAANGQAIVKVILETGLLSDEEKVKACSICKMAGADFVKTSTGFGHGGATVEDIALMRNTVGPEMGVKASGGVRDIDTARKIIAAGATRIGASSSVALVTGGKTEGY</sequence>
<dbReference type="Proteomes" id="UP000618579">
    <property type="component" value="Unassembled WGS sequence"/>
</dbReference>
<comment type="catalytic activity">
    <reaction evidence="5 6">
        <text>2-deoxy-D-ribose 5-phosphate = D-glyceraldehyde 3-phosphate + acetaldehyde</text>
        <dbReference type="Rhea" id="RHEA:12821"/>
        <dbReference type="ChEBI" id="CHEBI:15343"/>
        <dbReference type="ChEBI" id="CHEBI:59776"/>
        <dbReference type="ChEBI" id="CHEBI:62877"/>
        <dbReference type="EC" id="4.1.2.4"/>
    </reaction>
</comment>
<evidence type="ECO:0000313" key="8">
    <source>
        <dbReference type="Proteomes" id="UP000618579"/>
    </source>
</evidence>
<evidence type="ECO:0000256" key="6">
    <source>
        <dbReference type="HAMAP-Rule" id="MF_00114"/>
    </source>
</evidence>
<dbReference type="SMART" id="SM01133">
    <property type="entry name" value="DeoC"/>
    <property type="match status" value="1"/>
</dbReference>